<protein>
    <submittedName>
        <fullName evidence="2">F-box domain-containing protein</fullName>
    </submittedName>
</protein>
<reference evidence="2" key="1">
    <citation type="submission" date="2016-11" db="UniProtKB">
        <authorList>
            <consortium name="WormBaseParasite"/>
        </authorList>
    </citation>
    <scope>IDENTIFICATION</scope>
</reference>
<evidence type="ECO:0000313" key="1">
    <source>
        <dbReference type="Proteomes" id="UP000095287"/>
    </source>
</evidence>
<dbReference type="AlphaFoldDB" id="A0A1I7ZKJ6"/>
<name>A0A1I7ZKJ6_9BILA</name>
<sequence>MWHDCRLPDEIVSIILGFCDFDTCYRSVGLASKRFRKLALSHGPKQPINLEIERVRLACQHQEKSLAQLLLIES</sequence>
<keyword evidence="1" id="KW-1185">Reference proteome</keyword>
<dbReference type="InterPro" id="IPR036047">
    <property type="entry name" value="F-box-like_dom_sf"/>
</dbReference>
<dbReference type="SUPFAM" id="SSF81383">
    <property type="entry name" value="F-box domain"/>
    <property type="match status" value="1"/>
</dbReference>
<dbReference type="CDD" id="cd09917">
    <property type="entry name" value="F-box_SF"/>
    <property type="match status" value="1"/>
</dbReference>
<dbReference type="WBParaSite" id="L893_g2747.t1">
    <property type="protein sequence ID" value="L893_g2747.t1"/>
    <property type="gene ID" value="L893_g2747"/>
</dbReference>
<organism evidence="1 2">
    <name type="scientific">Steinernema glaseri</name>
    <dbReference type="NCBI Taxonomy" id="37863"/>
    <lineage>
        <taxon>Eukaryota</taxon>
        <taxon>Metazoa</taxon>
        <taxon>Ecdysozoa</taxon>
        <taxon>Nematoda</taxon>
        <taxon>Chromadorea</taxon>
        <taxon>Rhabditida</taxon>
        <taxon>Tylenchina</taxon>
        <taxon>Panagrolaimomorpha</taxon>
        <taxon>Strongyloidoidea</taxon>
        <taxon>Steinernematidae</taxon>
        <taxon>Steinernema</taxon>
    </lineage>
</organism>
<evidence type="ECO:0000313" key="2">
    <source>
        <dbReference type="WBParaSite" id="L893_g2747.t1"/>
    </source>
</evidence>
<proteinExistence type="predicted"/>
<dbReference type="Proteomes" id="UP000095287">
    <property type="component" value="Unplaced"/>
</dbReference>
<accession>A0A1I7ZKJ6</accession>